<keyword evidence="7" id="KW-0969">Cilium</keyword>
<evidence type="ECO:0000256" key="6">
    <source>
        <dbReference type="SAM" id="MobiDB-lite"/>
    </source>
</evidence>
<dbReference type="EMBL" id="SNZJ01000004">
    <property type="protein sequence ID" value="TDR56137.1"/>
    <property type="molecule type" value="Genomic_DNA"/>
</dbReference>
<organism evidence="7 8">
    <name type="scientific">Halomonas ventosae</name>
    <dbReference type="NCBI Taxonomy" id="229007"/>
    <lineage>
        <taxon>Bacteria</taxon>
        <taxon>Pseudomonadati</taxon>
        <taxon>Pseudomonadota</taxon>
        <taxon>Gammaproteobacteria</taxon>
        <taxon>Oceanospirillales</taxon>
        <taxon>Halomonadaceae</taxon>
        <taxon>Halomonas</taxon>
    </lineage>
</organism>
<evidence type="ECO:0000256" key="5">
    <source>
        <dbReference type="ARBA" id="ARBA00093797"/>
    </source>
</evidence>
<keyword evidence="3" id="KW-1005">Bacterial flagellum biogenesis</keyword>
<dbReference type="RefSeq" id="WP_133635089.1">
    <property type="nucleotide sequence ID" value="NZ_SNZJ01000004.1"/>
</dbReference>
<comment type="caution">
    <text evidence="7">The sequence shown here is derived from an EMBL/GenBank/DDBJ whole genome shotgun (WGS) entry which is preliminary data.</text>
</comment>
<feature type="region of interest" description="Disordered" evidence="6">
    <location>
        <begin position="102"/>
        <end position="128"/>
    </location>
</feature>
<evidence type="ECO:0000256" key="4">
    <source>
        <dbReference type="ARBA" id="ARBA00023186"/>
    </source>
</evidence>
<protein>
    <recommendedName>
        <fullName evidence="5">Flagellar protein FliT</fullName>
    </recommendedName>
</protein>
<keyword evidence="4" id="KW-0143">Chaperone</keyword>
<dbReference type="GO" id="GO:0044781">
    <property type="term" value="P:bacterial-type flagellum organization"/>
    <property type="evidence" value="ECO:0007669"/>
    <property type="project" value="UniProtKB-KW"/>
</dbReference>
<accession>A0A4R6ZTM2</accession>
<name>A0A4R6ZTM2_9GAMM</name>
<evidence type="ECO:0000313" key="7">
    <source>
        <dbReference type="EMBL" id="TDR56137.1"/>
    </source>
</evidence>
<sequence length="128" mass="15144">MTSLNRGERTVTPIDVLRRYERLCELTRVMRTRAQERAWDELIDLQVHYVESVEKLAKSEKGLSFDIAQAERKVELLEEILENDLEVRQHLVERREVLDRQMQGTRNRQSLEQAYGASGRQRSPIHEL</sequence>
<dbReference type="OrthoDB" id="6238322at2"/>
<dbReference type="Gene3D" id="1.20.58.380">
    <property type="entry name" value="Flagellar protein flit"/>
    <property type="match status" value="1"/>
</dbReference>
<keyword evidence="7" id="KW-0966">Cell projection</keyword>
<proteinExistence type="predicted"/>
<feature type="compositionally biased region" description="Polar residues" evidence="6">
    <location>
        <begin position="102"/>
        <end position="112"/>
    </location>
</feature>
<keyword evidence="2" id="KW-0963">Cytoplasm</keyword>
<dbReference type="Proteomes" id="UP000295212">
    <property type="component" value="Unassembled WGS sequence"/>
</dbReference>
<evidence type="ECO:0000256" key="3">
    <source>
        <dbReference type="ARBA" id="ARBA00022795"/>
    </source>
</evidence>
<dbReference type="Pfam" id="PF05400">
    <property type="entry name" value="FliT"/>
    <property type="match status" value="1"/>
</dbReference>
<keyword evidence="7" id="KW-0282">Flagellum</keyword>
<gene>
    <name evidence="7" type="ORF">DFP85_10452</name>
</gene>
<evidence type="ECO:0000256" key="1">
    <source>
        <dbReference type="ARBA" id="ARBA00004514"/>
    </source>
</evidence>
<reference evidence="7 8" key="1">
    <citation type="submission" date="2019-03" db="EMBL/GenBank/DDBJ databases">
        <title>Genomic Encyclopedia of Type Strains, Phase III (KMG-III): the genomes of soil and plant-associated and newly described type strains.</title>
        <authorList>
            <person name="Whitman W."/>
        </authorList>
    </citation>
    <scope>NUCLEOTIDE SEQUENCE [LARGE SCALE GENOMIC DNA]</scope>
    <source>
        <strain evidence="7 8">CECT 5797</strain>
    </source>
</reference>
<dbReference type="InterPro" id="IPR008622">
    <property type="entry name" value="FliT"/>
</dbReference>
<comment type="subcellular location">
    <subcellularLocation>
        <location evidence="1">Cytoplasm</location>
        <location evidence="1">Cytosol</location>
    </subcellularLocation>
</comment>
<dbReference type="AlphaFoldDB" id="A0A4R6ZTM2"/>
<evidence type="ECO:0000313" key="8">
    <source>
        <dbReference type="Proteomes" id="UP000295212"/>
    </source>
</evidence>
<evidence type="ECO:0000256" key="2">
    <source>
        <dbReference type="ARBA" id="ARBA00022490"/>
    </source>
</evidence>